<evidence type="ECO:0000256" key="6">
    <source>
        <dbReference type="ARBA" id="ARBA00023004"/>
    </source>
</evidence>
<feature type="non-terminal residue" evidence="10">
    <location>
        <position position="1"/>
    </location>
</feature>
<feature type="binding site" description="axial binding residue" evidence="8">
    <location>
        <position position="106"/>
    </location>
    <ligand>
        <name>heme</name>
        <dbReference type="ChEBI" id="CHEBI:30413"/>
        <note>ligand shared with second transmembrane subunit</note>
    </ligand>
    <ligandPart>
        <name>Fe</name>
        <dbReference type="ChEBI" id="CHEBI:18248"/>
    </ligandPart>
</feature>
<dbReference type="NCBIfam" id="TIGR02970">
    <property type="entry name" value="succ_dehyd_cytB"/>
    <property type="match status" value="1"/>
</dbReference>
<dbReference type="InterPro" id="IPR000701">
    <property type="entry name" value="SuccDH_FuR_B_TM-su"/>
</dbReference>
<evidence type="ECO:0000313" key="10">
    <source>
        <dbReference type="EMBL" id="CRZ09575.1"/>
    </source>
</evidence>
<dbReference type="GO" id="GO:0005739">
    <property type="term" value="C:mitochondrion"/>
    <property type="evidence" value="ECO:0007669"/>
    <property type="project" value="GOC"/>
</dbReference>
<keyword evidence="6 8" id="KW-0408">Iron</keyword>
<dbReference type="CDD" id="cd03499">
    <property type="entry name" value="SQR_TypeC_SdhC"/>
    <property type="match status" value="1"/>
</dbReference>
<organism evidence="10">
    <name type="scientific">Spongospora subterranea</name>
    <dbReference type="NCBI Taxonomy" id="70186"/>
    <lineage>
        <taxon>Eukaryota</taxon>
        <taxon>Sar</taxon>
        <taxon>Rhizaria</taxon>
        <taxon>Endomyxa</taxon>
        <taxon>Phytomyxea</taxon>
        <taxon>Plasmodiophorida</taxon>
        <taxon>Plasmodiophoridae</taxon>
        <taxon>Spongospora</taxon>
    </lineage>
</organism>
<comment type="cofactor">
    <cofactor evidence="8">
        <name>heme</name>
        <dbReference type="ChEBI" id="CHEBI:30413"/>
    </cofactor>
    <text evidence="8">The heme is bound between the two transmembrane subunits.</text>
</comment>
<evidence type="ECO:0000256" key="1">
    <source>
        <dbReference type="ARBA" id="ARBA00004370"/>
    </source>
</evidence>
<dbReference type="PANTHER" id="PTHR10978">
    <property type="entry name" value="SUCCINATE DEHYDROGENASE CYTOCHROME B560 SUBUNIT"/>
    <property type="match status" value="1"/>
</dbReference>
<dbReference type="Pfam" id="PF01127">
    <property type="entry name" value="Sdh_cyt"/>
    <property type="match status" value="1"/>
</dbReference>
<keyword evidence="2 8" id="KW-0349">Heme</keyword>
<name>A0A0H5R5Z7_9EUKA</name>
<dbReference type="GO" id="GO:0046872">
    <property type="term" value="F:metal ion binding"/>
    <property type="evidence" value="ECO:0007669"/>
    <property type="project" value="UniProtKB-KW"/>
</dbReference>
<keyword evidence="7 9" id="KW-0472">Membrane</keyword>
<evidence type="ECO:0000256" key="4">
    <source>
        <dbReference type="ARBA" id="ARBA00022723"/>
    </source>
</evidence>
<evidence type="ECO:0000256" key="7">
    <source>
        <dbReference type="ARBA" id="ARBA00023136"/>
    </source>
</evidence>
<reference evidence="10" key="1">
    <citation type="submission" date="2015-04" db="EMBL/GenBank/DDBJ databases">
        <title>The genome sequence of the plant pathogenic Rhizarian Plasmodiophora brassicae reveals insights in its biotrophic life cycle and the origin of chitin synthesis.</title>
        <authorList>
            <person name="Schwelm A."/>
            <person name="Fogelqvist J."/>
            <person name="Knaust A."/>
            <person name="Julke S."/>
            <person name="Lilja T."/>
            <person name="Dhandapani V."/>
            <person name="Bonilla-Rosso G."/>
            <person name="Karlsson M."/>
            <person name="Shevchenko A."/>
            <person name="Choi S.R."/>
            <person name="Kim H.G."/>
            <person name="Park J.Y."/>
            <person name="Lim Y.P."/>
            <person name="Ludwig-Muller J."/>
            <person name="Dixelius C."/>
        </authorList>
    </citation>
    <scope>NUCLEOTIDE SEQUENCE</scope>
    <source>
        <tissue evidence="10">Potato root galls</tissue>
    </source>
</reference>
<keyword evidence="5 9" id="KW-1133">Transmembrane helix</keyword>
<sequence length="160" mass="17006">IIPASLAIYRASLGAMTSNLRFVGRRFMSHVRPISPHVTIYDFPLAAISSITNRVTGVVLSGVVAGAGLISACGGEVVQVVHAIQEATPILVPAVKLSIGFPLIYHYLGGVRHLYWDATCKGLTIKATRRSSILLFGTSAVLSVFLAGYSIPAKKSNEKN</sequence>
<dbReference type="EMBL" id="HACM01009133">
    <property type="protein sequence ID" value="CRZ09575.1"/>
    <property type="molecule type" value="Transcribed_RNA"/>
</dbReference>
<dbReference type="SUPFAM" id="SSF81343">
    <property type="entry name" value="Fumarate reductase respiratory complex transmembrane subunits"/>
    <property type="match status" value="1"/>
</dbReference>
<evidence type="ECO:0000256" key="8">
    <source>
        <dbReference type="PIRSR" id="PIRSR000178-1"/>
    </source>
</evidence>
<evidence type="ECO:0000256" key="3">
    <source>
        <dbReference type="ARBA" id="ARBA00022692"/>
    </source>
</evidence>
<dbReference type="InterPro" id="IPR014314">
    <property type="entry name" value="Succ_DH_cytb556"/>
</dbReference>
<evidence type="ECO:0000256" key="2">
    <source>
        <dbReference type="ARBA" id="ARBA00022617"/>
    </source>
</evidence>
<proteinExistence type="predicted"/>
<dbReference type="GO" id="GO:0009055">
    <property type="term" value="F:electron transfer activity"/>
    <property type="evidence" value="ECO:0007669"/>
    <property type="project" value="InterPro"/>
</dbReference>
<keyword evidence="4 8" id="KW-0479">Metal-binding</keyword>
<accession>A0A0H5R5Z7</accession>
<protein>
    <recommendedName>
        <fullName evidence="11">Succinate dehydrogenase cytochrome b560 subunit, mitochondrial</fullName>
    </recommendedName>
</protein>
<dbReference type="AlphaFoldDB" id="A0A0H5R5Z7"/>
<feature type="transmembrane region" description="Helical" evidence="9">
    <location>
        <begin position="133"/>
        <end position="151"/>
    </location>
</feature>
<dbReference type="PANTHER" id="PTHR10978:SF5">
    <property type="entry name" value="SUCCINATE DEHYDROGENASE CYTOCHROME B560 SUBUNIT, MITOCHONDRIAL"/>
    <property type="match status" value="1"/>
</dbReference>
<dbReference type="GO" id="GO:0006099">
    <property type="term" value="P:tricarboxylic acid cycle"/>
    <property type="evidence" value="ECO:0007669"/>
    <property type="project" value="InterPro"/>
</dbReference>
<dbReference type="Gene3D" id="1.20.1300.10">
    <property type="entry name" value="Fumarate reductase/succinate dehydrogenase, transmembrane subunit"/>
    <property type="match status" value="1"/>
</dbReference>
<dbReference type="InterPro" id="IPR034804">
    <property type="entry name" value="SQR/QFR_C/D"/>
</dbReference>
<evidence type="ECO:0008006" key="11">
    <source>
        <dbReference type="Google" id="ProtNLM"/>
    </source>
</evidence>
<keyword evidence="3 9" id="KW-0812">Transmembrane</keyword>
<comment type="subcellular location">
    <subcellularLocation>
        <location evidence="1">Membrane</location>
    </subcellularLocation>
</comment>
<dbReference type="GO" id="GO:0006121">
    <property type="term" value="P:mitochondrial electron transport, succinate to ubiquinone"/>
    <property type="evidence" value="ECO:0007669"/>
    <property type="project" value="TreeGrafter"/>
</dbReference>
<evidence type="ECO:0000256" key="5">
    <source>
        <dbReference type="ARBA" id="ARBA00022989"/>
    </source>
</evidence>
<dbReference type="GO" id="GO:0016020">
    <property type="term" value="C:membrane"/>
    <property type="evidence" value="ECO:0007669"/>
    <property type="project" value="UniProtKB-SubCell"/>
</dbReference>
<evidence type="ECO:0000256" key="9">
    <source>
        <dbReference type="SAM" id="Phobius"/>
    </source>
</evidence>